<feature type="region of interest" description="Disordered" evidence="8">
    <location>
        <begin position="443"/>
        <end position="482"/>
    </location>
</feature>
<dbReference type="GO" id="GO:0033314">
    <property type="term" value="P:mitotic DNA replication checkpoint signaling"/>
    <property type="evidence" value="ECO:0007669"/>
    <property type="project" value="TreeGrafter"/>
</dbReference>
<dbReference type="SUPFAM" id="SSF52540">
    <property type="entry name" value="P-loop containing nucleoside triphosphate hydrolases"/>
    <property type="match status" value="1"/>
</dbReference>
<accession>A0A1M2VTQ9</accession>
<keyword evidence="3" id="KW-0547">Nucleotide-binding</keyword>
<sequence length="698" mass="76397">MPPKPTNRSRKTSASSSKLNTQPLRFNSPHDEPPPAKKAKTKPLMSLVRPPIFDLGLSQSDNQVKGTTAKAKGKERQLAAPAISEDIGADSLWLDRYEPLNEGDLAVHKRKIQDVRQWLLEAADGGPSGKLKKYRRILVLTGPAGTAKTATLRVLSRELGYDILEWRNSMDEQFSRNTDFSSGWSGVEYEGLSEKFSAFLTRASSCRSIFSSTPSAQSASQASRSSQLPASGSSSTTLHTPSPPKRQLILLEDLPNILHPPTQVAFHAALESFTSSPEAGVAPLVIIISDAGLRGENPEDADGQRWKSRTKEAMDVRNVLSSNLLHSPYVTQISFNPIASTYMRSALKTLLDRHFASSSSGARPTKDVLDVIVESSNGDIRSAVMALQFACTADNPTRKPAKGAKKASKGQGPSARVMLEAVTRREQSLALFHLLGKIMYNKRKGDPASSSASAKDIRKDQEIDSHLKDPPPLPPYLKAHERRSSRVDVEELYADTPIDASLLSLYIHQNYTQYCTTLDECDALMDTLSYVDASGGESWHQANPHQFHLVALGTLHALPSPVPRRNQKPFKPAFFDALRRQHEAADGVRDVQVWLQQNSAVALPGWSQREVVLSAGTALRAIDRASALEGRAPSTHRLFSTLGFARDSGAGAELAEEGDVGLDAPEPDREVRARPLKTPADDDEVTGRWLSDDDIEEW</sequence>
<evidence type="ECO:0000256" key="7">
    <source>
        <dbReference type="ARBA" id="ARBA00023306"/>
    </source>
</evidence>
<dbReference type="InterPro" id="IPR027417">
    <property type="entry name" value="P-loop_NTPase"/>
</dbReference>
<gene>
    <name evidence="10" type="ORF">TRAPUB_12484</name>
</gene>
<dbReference type="PANTHER" id="PTHR12172">
    <property type="entry name" value="CELL CYCLE CHECKPOINT PROTEIN RAD17"/>
    <property type="match status" value="1"/>
</dbReference>
<evidence type="ECO:0000256" key="3">
    <source>
        <dbReference type="ARBA" id="ARBA00022741"/>
    </source>
</evidence>
<keyword evidence="11" id="KW-1185">Reference proteome</keyword>
<feature type="region of interest" description="Disordered" evidence="8">
    <location>
        <begin position="395"/>
        <end position="415"/>
    </location>
</feature>
<dbReference type="GO" id="GO:0003682">
    <property type="term" value="F:chromatin binding"/>
    <property type="evidence" value="ECO:0007669"/>
    <property type="project" value="TreeGrafter"/>
</dbReference>
<dbReference type="OrthoDB" id="10265971at2759"/>
<dbReference type="InterPro" id="IPR057927">
    <property type="entry name" value="RAD24-like_helical"/>
</dbReference>
<dbReference type="STRING" id="154538.A0A1M2VTQ9"/>
<organism evidence="10 11">
    <name type="scientific">Trametes pubescens</name>
    <name type="common">White-rot fungus</name>
    <dbReference type="NCBI Taxonomy" id="154538"/>
    <lineage>
        <taxon>Eukaryota</taxon>
        <taxon>Fungi</taxon>
        <taxon>Dikarya</taxon>
        <taxon>Basidiomycota</taxon>
        <taxon>Agaricomycotina</taxon>
        <taxon>Agaricomycetes</taxon>
        <taxon>Polyporales</taxon>
        <taxon>Polyporaceae</taxon>
        <taxon>Trametes</taxon>
    </lineage>
</organism>
<dbReference type="GO" id="GO:0003689">
    <property type="term" value="F:DNA clamp loader activity"/>
    <property type="evidence" value="ECO:0007669"/>
    <property type="project" value="TreeGrafter"/>
</dbReference>
<dbReference type="AlphaFoldDB" id="A0A1M2VTQ9"/>
<comment type="caution">
    <text evidence="10">The sequence shown here is derived from an EMBL/GenBank/DDBJ whole genome shotgun (WGS) entry which is preliminary data.</text>
</comment>
<reference evidence="10 11" key="1">
    <citation type="submission" date="2016-10" db="EMBL/GenBank/DDBJ databases">
        <title>Genome sequence of the basidiomycete white-rot fungus Trametes pubescens.</title>
        <authorList>
            <person name="Makela M.R."/>
            <person name="Granchi Z."/>
            <person name="Peng M."/>
            <person name="De Vries R.P."/>
            <person name="Grigoriev I."/>
            <person name="Riley R."/>
            <person name="Hilden K."/>
        </authorList>
    </citation>
    <scope>NUCLEOTIDE SEQUENCE [LARGE SCALE GENOMIC DNA]</scope>
    <source>
        <strain evidence="10 11">FBCC735</strain>
    </source>
</reference>
<evidence type="ECO:0000256" key="8">
    <source>
        <dbReference type="SAM" id="MobiDB-lite"/>
    </source>
</evidence>
<feature type="domain" description="Checkpoint protein RAD24-like helical bundle" evidence="9">
    <location>
        <begin position="426"/>
        <end position="535"/>
    </location>
</feature>
<evidence type="ECO:0000256" key="4">
    <source>
        <dbReference type="ARBA" id="ARBA00022763"/>
    </source>
</evidence>
<dbReference type="GO" id="GO:0005634">
    <property type="term" value="C:nucleus"/>
    <property type="evidence" value="ECO:0007669"/>
    <property type="project" value="UniProtKB-SubCell"/>
</dbReference>
<dbReference type="EMBL" id="MNAD01000701">
    <property type="protein sequence ID" value="OJT10977.1"/>
    <property type="molecule type" value="Genomic_DNA"/>
</dbReference>
<evidence type="ECO:0000313" key="11">
    <source>
        <dbReference type="Proteomes" id="UP000184267"/>
    </source>
</evidence>
<dbReference type="Pfam" id="PF03215">
    <property type="entry name" value="Rad17"/>
    <property type="match status" value="1"/>
</dbReference>
<dbReference type="InterPro" id="IPR004582">
    <property type="entry name" value="Checkpoint_prot_Rad17_Rad24"/>
</dbReference>
<feature type="region of interest" description="Disordered" evidence="8">
    <location>
        <begin position="653"/>
        <end position="698"/>
    </location>
</feature>
<evidence type="ECO:0000313" key="10">
    <source>
        <dbReference type="EMBL" id="OJT10977.1"/>
    </source>
</evidence>
<proteinExistence type="inferred from homology"/>
<feature type="region of interest" description="Disordered" evidence="8">
    <location>
        <begin position="1"/>
        <end position="44"/>
    </location>
</feature>
<dbReference type="GO" id="GO:0005524">
    <property type="term" value="F:ATP binding"/>
    <property type="evidence" value="ECO:0007669"/>
    <property type="project" value="UniProtKB-KW"/>
</dbReference>
<keyword evidence="7" id="KW-0131">Cell cycle</keyword>
<keyword evidence="6" id="KW-0539">Nucleus</keyword>
<dbReference type="Pfam" id="PF25812">
    <property type="entry name" value="RAD24_helical"/>
    <property type="match status" value="1"/>
</dbReference>
<name>A0A1M2VTQ9_TRAPU</name>
<keyword evidence="4" id="KW-0227">DNA damage</keyword>
<dbReference type="Proteomes" id="UP000184267">
    <property type="component" value="Unassembled WGS sequence"/>
</dbReference>
<dbReference type="OMA" id="ECDALMD"/>
<dbReference type="GO" id="GO:0006281">
    <property type="term" value="P:DNA repair"/>
    <property type="evidence" value="ECO:0007669"/>
    <property type="project" value="InterPro"/>
</dbReference>
<dbReference type="PANTHER" id="PTHR12172:SF0">
    <property type="entry name" value="CELL CYCLE CHECKPOINT PROTEIN RAD17"/>
    <property type="match status" value="1"/>
</dbReference>
<dbReference type="Gene3D" id="3.40.50.300">
    <property type="entry name" value="P-loop containing nucleotide triphosphate hydrolases"/>
    <property type="match status" value="1"/>
</dbReference>
<evidence type="ECO:0000256" key="6">
    <source>
        <dbReference type="ARBA" id="ARBA00023242"/>
    </source>
</evidence>
<evidence type="ECO:0000256" key="2">
    <source>
        <dbReference type="ARBA" id="ARBA00006168"/>
    </source>
</evidence>
<evidence type="ECO:0000259" key="9">
    <source>
        <dbReference type="Pfam" id="PF25812"/>
    </source>
</evidence>
<keyword evidence="5" id="KW-0067">ATP-binding</keyword>
<evidence type="ECO:0000256" key="1">
    <source>
        <dbReference type="ARBA" id="ARBA00004123"/>
    </source>
</evidence>
<feature type="compositionally biased region" description="Basic and acidic residues" evidence="8">
    <location>
        <begin position="455"/>
        <end position="469"/>
    </location>
</feature>
<feature type="compositionally biased region" description="Polar residues" evidence="8">
    <location>
        <begin position="12"/>
        <end position="25"/>
    </location>
</feature>
<comment type="subcellular location">
    <subcellularLocation>
        <location evidence="1">Nucleus</location>
    </subcellularLocation>
</comment>
<comment type="similarity">
    <text evidence="2">Belongs to the rad17/RAD24 family.</text>
</comment>
<protein>
    <submittedName>
        <fullName evidence="10">Cell cycle checkpoint protein RAD17</fullName>
    </submittedName>
</protein>
<evidence type="ECO:0000256" key="5">
    <source>
        <dbReference type="ARBA" id="ARBA00022840"/>
    </source>
</evidence>
<feature type="region of interest" description="Disordered" evidence="8">
    <location>
        <begin position="215"/>
        <end position="243"/>
    </location>
</feature>
<feature type="compositionally biased region" description="Low complexity" evidence="8">
    <location>
        <begin position="215"/>
        <end position="240"/>
    </location>
</feature>
<feature type="compositionally biased region" description="Basic residues" evidence="8">
    <location>
        <begin position="399"/>
        <end position="408"/>
    </location>
</feature>
<dbReference type="GO" id="GO:0000077">
    <property type="term" value="P:DNA damage checkpoint signaling"/>
    <property type="evidence" value="ECO:0007669"/>
    <property type="project" value="TreeGrafter"/>
</dbReference>